<name>A0ABS0XS65_9SPHN</name>
<dbReference type="EMBL" id="JAELXS010000008">
    <property type="protein sequence ID" value="MBJ6122894.1"/>
    <property type="molecule type" value="Genomic_DNA"/>
</dbReference>
<feature type="signal peptide" evidence="1">
    <location>
        <begin position="1"/>
        <end position="20"/>
    </location>
</feature>
<organism evidence="2 3">
    <name type="scientific">Sphingomonas mollis</name>
    <dbReference type="NCBI Taxonomy" id="2795726"/>
    <lineage>
        <taxon>Bacteria</taxon>
        <taxon>Pseudomonadati</taxon>
        <taxon>Pseudomonadota</taxon>
        <taxon>Alphaproteobacteria</taxon>
        <taxon>Sphingomonadales</taxon>
        <taxon>Sphingomonadaceae</taxon>
        <taxon>Sphingomonas</taxon>
    </lineage>
</organism>
<accession>A0ABS0XS65</accession>
<proteinExistence type="predicted"/>
<keyword evidence="3" id="KW-1185">Reference proteome</keyword>
<sequence>MTRHLIAMLMILSVAGPAVADTKPAAKPTRKNDPDAIRCVKMPVTGSLARFERTCMTNREWEQNRDDARRMQGLTCSDRARCAGN</sequence>
<dbReference type="RefSeq" id="WP_199039282.1">
    <property type="nucleotide sequence ID" value="NZ_JAELXS010000008.1"/>
</dbReference>
<reference evidence="3" key="1">
    <citation type="submission" date="2020-12" db="EMBL/GenBank/DDBJ databases">
        <title>Hymenobacter sp.</title>
        <authorList>
            <person name="Kim M.K."/>
        </authorList>
    </citation>
    <scope>NUCLEOTIDE SEQUENCE [LARGE SCALE GENOMIC DNA]</scope>
    <source>
        <strain evidence="3">BT553</strain>
    </source>
</reference>
<protein>
    <submittedName>
        <fullName evidence="2">Uncharacterized protein</fullName>
    </submittedName>
</protein>
<dbReference type="Proteomes" id="UP000640426">
    <property type="component" value="Unassembled WGS sequence"/>
</dbReference>
<evidence type="ECO:0000256" key="1">
    <source>
        <dbReference type="SAM" id="SignalP"/>
    </source>
</evidence>
<keyword evidence="1" id="KW-0732">Signal</keyword>
<comment type="caution">
    <text evidence="2">The sequence shown here is derived from an EMBL/GenBank/DDBJ whole genome shotgun (WGS) entry which is preliminary data.</text>
</comment>
<feature type="chain" id="PRO_5045991201" evidence="1">
    <location>
        <begin position="21"/>
        <end position="85"/>
    </location>
</feature>
<evidence type="ECO:0000313" key="2">
    <source>
        <dbReference type="EMBL" id="MBJ6122894.1"/>
    </source>
</evidence>
<gene>
    <name evidence="2" type="ORF">JAO74_13935</name>
</gene>
<evidence type="ECO:0000313" key="3">
    <source>
        <dbReference type="Proteomes" id="UP000640426"/>
    </source>
</evidence>